<dbReference type="InParanoid" id="E3L151"/>
<reference evidence="3" key="2">
    <citation type="journal article" date="2011" name="Proc. Natl. Acad. Sci. U.S.A.">
        <title>Obligate biotrophy features unraveled by the genomic analysis of rust fungi.</title>
        <authorList>
            <person name="Duplessis S."/>
            <person name="Cuomo C.A."/>
            <person name="Lin Y.-C."/>
            <person name="Aerts A."/>
            <person name="Tisserant E."/>
            <person name="Veneault-Fourrey C."/>
            <person name="Joly D.L."/>
            <person name="Hacquard S."/>
            <person name="Amselem J."/>
            <person name="Cantarel B.L."/>
            <person name="Chiu R."/>
            <person name="Coutinho P.M."/>
            <person name="Feau N."/>
            <person name="Field M."/>
            <person name="Frey P."/>
            <person name="Gelhaye E."/>
            <person name="Goldberg J."/>
            <person name="Grabherr M.G."/>
            <person name="Kodira C.D."/>
            <person name="Kohler A."/>
            <person name="Kuees U."/>
            <person name="Lindquist E.A."/>
            <person name="Lucas S.M."/>
            <person name="Mago R."/>
            <person name="Mauceli E."/>
            <person name="Morin E."/>
            <person name="Murat C."/>
            <person name="Pangilinan J.L."/>
            <person name="Park R."/>
            <person name="Pearson M."/>
            <person name="Quesneville H."/>
            <person name="Rouhier N."/>
            <person name="Sakthikumar S."/>
            <person name="Salamov A.A."/>
            <person name="Schmutz J."/>
            <person name="Selles B."/>
            <person name="Shapiro H."/>
            <person name="Tanguay P."/>
            <person name="Tuskan G.A."/>
            <person name="Henrissat B."/>
            <person name="Van de Peer Y."/>
            <person name="Rouze P."/>
            <person name="Ellis J.G."/>
            <person name="Dodds P.N."/>
            <person name="Schein J.E."/>
            <person name="Zhong S."/>
            <person name="Hamelin R.C."/>
            <person name="Grigoriev I.V."/>
            <person name="Szabo L.J."/>
            <person name="Martin F."/>
        </authorList>
    </citation>
    <scope>NUCLEOTIDE SEQUENCE [LARGE SCALE GENOMIC DNA]</scope>
    <source>
        <strain evidence="3">CRL 75-36-700-3 / race SCCL</strain>
    </source>
</reference>
<accession>E3L151</accession>
<dbReference type="OMA" id="ANDWRQT"/>
<sequence>MPISKAGRSQRPIEITDDNEPIFVRDGTFPAKVFEIYDNDVALVDESHHIMAWCEDPDESGSKNEESQDVVEFLWPISFGNNREPPKRNLNSGRSQYLIPMANPDSDSNKVVPRKLPRTTKHHYKMKGINAVGKNNNIMSNFLQKGKDQMNIGVEEELTESSTTTSQNHPPPSRAMDNRREYDQQINLRGGTLSCKSVEACVTPQAFHKHAVNVVLPRHGYKGISLDTATRWMYKLGFWAQYHQKSVYYGGHEREDVVASRKKYLDNVAQLRVYLKKYDGENCEIPLLVDPKILGHNKETVFIYHDESTIHAKERPTLSWLLPGTTELQSKSLGRLIHISDFILESTGRLVLSPEEQTLNQLKFSDAAKVIYPGSQGDAWWDMDQLCKQVSEKAIPIFEASHPKCQGVFVFDCSLAHEAFGPSALRAQKMNLGPGGKQSHLRDTVIPSNDPHIPEVLQGQPQMMCYPSNHLDPSLDGQPKGIKQVLTERGLWQYYSGTRNQARLPPLNLKCKQCLASGAVKEAKA</sequence>
<dbReference type="OrthoDB" id="2505908at2759"/>
<evidence type="ECO:0000256" key="1">
    <source>
        <dbReference type="SAM" id="MobiDB-lite"/>
    </source>
</evidence>
<dbReference type="AlphaFoldDB" id="E3L151"/>
<dbReference type="KEGG" id="pgr:PGTG_16351"/>
<dbReference type="RefSeq" id="XP_003334744.1">
    <property type="nucleotide sequence ID" value="XM_003334696.1"/>
</dbReference>
<proteinExistence type="predicted"/>
<dbReference type="PANTHER" id="PTHR35871">
    <property type="entry name" value="EXPRESSED PROTEIN"/>
    <property type="match status" value="1"/>
</dbReference>
<protein>
    <submittedName>
        <fullName evidence="2">Uncharacterized protein</fullName>
    </submittedName>
</protein>
<organism evidence="2 3">
    <name type="scientific">Puccinia graminis f. sp. tritici (strain CRL 75-36-700-3 / race SCCL)</name>
    <name type="common">Black stem rust fungus</name>
    <dbReference type="NCBI Taxonomy" id="418459"/>
    <lineage>
        <taxon>Eukaryota</taxon>
        <taxon>Fungi</taxon>
        <taxon>Dikarya</taxon>
        <taxon>Basidiomycota</taxon>
        <taxon>Pucciniomycotina</taxon>
        <taxon>Pucciniomycetes</taxon>
        <taxon>Pucciniales</taxon>
        <taxon>Pucciniaceae</taxon>
        <taxon>Puccinia</taxon>
    </lineage>
</organism>
<dbReference type="eggNOG" id="ENOG502RT6R">
    <property type="taxonomic scope" value="Eukaryota"/>
</dbReference>
<dbReference type="VEuPathDB" id="FungiDB:PGTG_16351"/>
<reference key="1">
    <citation type="submission" date="2007-01" db="EMBL/GenBank/DDBJ databases">
        <title>The Genome Sequence of Puccinia graminis f. sp. tritici Strain CRL 75-36-700-3.</title>
        <authorList>
            <consortium name="The Broad Institute Genome Sequencing Platform"/>
            <person name="Birren B."/>
            <person name="Lander E."/>
            <person name="Galagan J."/>
            <person name="Nusbaum C."/>
            <person name="Devon K."/>
            <person name="Cuomo C."/>
            <person name="Jaffe D."/>
            <person name="Butler J."/>
            <person name="Alvarez P."/>
            <person name="Gnerre S."/>
            <person name="Grabherr M."/>
            <person name="Mauceli E."/>
            <person name="Brockman W."/>
            <person name="Young S."/>
            <person name="LaButti K."/>
            <person name="Sykes S."/>
            <person name="DeCaprio D."/>
            <person name="Crawford M."/>
            <person name="Koehrsen M."/>
            <person name="Engels R."/>
            <person name="Montgomery P."/>
            <person name="Pearson M."/>
            <person name="Howarth C."/>
            <person name="Larson L."/>
            <person name="White J."/>
            <person name="Zeng Q."/>
            <person name="Kodira C."/>
            <person name="Yandava C."/>
            <person name="Alvarado L."/>
            <person name="O'Leary S."/>
            <person name="Szabo L."/>
            <person name="Dean R."/>
            <person name="Schein J."/>
        </authorList>
    </citation>
    <scope>NUCLEOTIDE SEQUENCE</scope>
    <source>
        <strain>CRL 75-36-700-3</strain>
    </source>
</reference>
<dbReference type="Proteomes" id="UP000008783">
    <property type="component" value="Unassembled WGS sequence"/>
</dbReference>
<dbReference type="PANTHER" id="PTHR35871:SF1">
    <property type="entry name" value="CXC1-LIKE CYSTEINE CLUSTER ASSOCIATED WITH KDZ TRANSPOSASES DOMAIN-CONTAINING PROTEIN"/>
    <property type="match status" value="1"/>
</dbReference>
<dbReference type="HOGENOM" id="CLU_005726_6_0_1"/>
<keyword evidence="3" id="KW-1185">Reference proteome</keyword>
<evidence type="ECO:0000313" key="2">
    <source>
        <dbReference type="EMBL" id="EFP90325.1"/>
    </source>
</evidence>
<feature type="region of interest" description="Disordered" evidence="1">
    <location>
        <begin position="157"/>
        <end position="178"/>
    </location>
</feature>
<name>E3L151_PUCGT</name>
<dbReference type="GeneID" id="10530219"/>
<dbReference type="EMBL" id="DS178331">
    <property type="protein sequence ID" value="EFP90325.1"/>
    <property type="molecule type" value="Genomic_DNA"/>
</dbReference>
<evidence type="ECO:0000313" key="3">
    <source>
        <dbReference type="Proteomes" id="UP000008783"/>
    </source>
</evidence>
<gene>
    <name evidence="2" type="ORF">PGTG_16351</name>
</gene>